<keyword evidence="4" id="KW-0819">tRNA processing</keyword>
<sequence>MDLEDHLPSDEGDTAAAAASPGRSVCHAGCGRPSRVCLCPYLPPSPLPTSTTVVILHHPHALRRNPLSTLPLLARCLSNLHLVPGRRLLPSSTPVLLPPPPSSSSSSPSGPVLFLYPSPAASDLAAWCRATPLAARARPTLLLLDGTWKQAKEMRAASGPFLASLGAVPVALPVDCAVDGDSMFESELVVKKEPRKGCLSTMEAVARALRMLEPEEGKGEEIEAALVGVVRAMVAFQMEHVRHLTVAPRVKMRKKKELRREEAQRNAEAGLIYARSGTMIRFRFLETFQRKDLDMFKISVSVALAFLVQLQHQQQRQSQSSQR</sequence>
<evidence type="ECO:0000256" key="2">
    <source>
        <dbReference type="ARBA" id="ARBA00022679"/>
    </source>
</evidence>
<keyword evidence="2" id="KW-0808">Transferase</keyword>
<name>A0AAQ3UCN7_PASNO</name>
<evidence type="ECO:0000256" key="6">
    <source>
        <dbReference type="ARBA" id="ARBA00048718"/>
    </source>
</evidence>
<evidence type="ECO:0000256" key="3">
    <source>
        <dbReference type="ARBA" id="ARBA00022691"/>
    </source>
</evidence>
<evidence type="ECO:0000256" key="5">
    <source>
        <dbReference type="ARBA" id="ARBA00034489"/>
    </source>
</evidence>
<comment type="catalytic activity">
    <reaction evidence="6">
        <text>a uridine in tRNA + S-adenosyl-L-methionine = a 3-[(3S)-3-amino-3-carboxypropyl]uridine in tRNA + S-methyl-5'-thioadenosine + H(+)</text>
        <dbReference type="Rhea" id="RHEA:62432"/>
        <dbReference type="Rhea" id="RHEA-COMP:13339"/>
        <dbReference type="Rhea" id="RHEA-COMP:16092"/>
        <dbReference type="ChEBI" id="CHEBI:15378"/>
        <dbReference type="ChEBI" id="CHEBI:17509"/>
        <dbReference type="ChEBI" id="CHEBI:59789"/>
        <dbReference type="ChEBI" id="CHEBI:65315"/>
        <dbReference type="ChEBI" id="CHEBI:82930"/>
        <dbReference type="EC" id="2.5.1.25"/>
    </reaction>
</comment>
<keyword evidence="3" id="KW-0949">S-adenosyl-L-methionine</keyword>
<gene>
    <name evidence="8" type="ORF">U9M48_034642</name>
</gene>
<protein>
    <recommendedName>
        <fullName evidence="1">tRNA-uridine aminocarboxypropyltransferase</fullName>
        <ecNumber evidence="1">2.5.1.25</ecNumber>
    </recommendedName>
</protein>
<evidence type="ECO:0000256" key="4">
    <source>
        <dbReference type="ARBA" id="ARBA00022694"/>
    </source>
</evidence>
<dbReference type="EC" id="2.5.1.25" evidence="1"/>
<proteinExistence type="inferred from homology"/>
<keyword evidence="9" id="KW-1185">Reference proteome</keyword>
<dbReference type="GO" id="GO:0008033">
    <property type="term" value="P:tRNA processing"/>
    <property type="evidence" value="ECO:0007669"/>
    <property type="project" value="UniProtKB-KW"/>
</dbReference>
<dbReference type="Pfam" id="PF03942">
    <property type="entry name" value="DTW"/>
    <property type="match status" value="1"/>
</dbReference>
<evidence type="ECO:0000256" key="1">
    <source>
        <dbReference type="ARBA" id="ARBA00012386"/>
    </source>
</evidence>
<feature type="domain" description="DTW" evidence="7">
    <location>
        <begin position="23"/>
        <end position="242"/>
    </location>
</feature>
<dbReference type="Proteomes" id="UP001341281">
    <property type="component" value="Chromosome 08"/>
</dbReference>
<evidence type="ECO:0000259" key="7">
    <source>
        <dbReference type="SMART" id="SM01144"/>
    </source>
</evidence>
<dbReference type="InterPro" id="IPR039262">
    <property type="entry name" value="DTWD2/TAPT"/>
</dbReference>
<dbReference type="SMART" id="SM01144">
    <property type="entry name" value="DTW"/>
    <property type="match status" value="1"/>
</dbReference>
<evidence type="ECO:0000313" key="8">
    <source>
        <dbReference type="EMBL" id="WVZ88089.1"/>
    </source>
</evidence>
<dbReference type="GO" id="GO:0016432">
    <property type="term" value="F:tRNA-uridine aminocarboxypropyltransferase activity"/>
    <property type="evidence" value="ECO:0007669"/>
    <property type="project" value="UniProtKB-EC"/>
</dbReference>
<dbReference type="InterPro" id="IPR005636">
    <property type="entry name" value="DTW"/>
</dbReference>
<evidence type="ECO:0000313" key="9">
    <source>
        <dbReference type="Proteomes" id="UP001341281"/>
    </source>
</evidence>
<reference evidence="8 9" key="1">
    <citation type="submission" date="2024-02" db="EMBL/GenBank/DDBJ databases">
        <title>High-quality chromosome-scale genome assembly of Pensacola bahiagrass (Paspalum notatum Flugge var. saurae).</title>
        <authorList>
            <person name="Vega J.M."/>
            <person name="Podio M."/>
            <person name="Orjuela J."/>
            <person name="Siena L.A."/>
            <person name="Pessino S.C."/>
            <person name="Combes M.C."/>
            <person name="Mariac C."/>
            <person name="Albertini E."/>
            <person name="Pupilli F."/>
            <person name="Ortiz J.P.A."/>
            <person name="Leblanc O."/>
        </authorList>
    </citation>
    <scope>NUCLEOTIDE SEQUENCE [LARGE SCALE GENOMIC DNA]</scope>
    <source>
        <strain evidence="8">R1</strain>
        <tissue evidence="8">Leaf</tissue>
    </source>
</reference>
<dbReference type="AlphaFoldDB" id="A0AAQ3UCN7"/>
<accession>A0AAQ3UCN7</accession>
<dbReference type="PANTHER" id="PTHR21392">
    <property type="entry name" value="TRNA-URIDINE AMINOCARBOXYPROPYLTRANSFERASE 2"/>
    <property type="match status" value="1"/>
</dbReference>
<dbReference type="PANTHER" id="PTHR21392:SF0">
    <property type="entry name" value="TRNA-URIDINE AMINOCARBOXYPROPYLTRANSFERASE 2"/>
    <property type="match status" value="1"/>
</dbReference>
<dbReference type="EMBL" id="CP144752">
    <property type="protein sequence ID" value="WVZ88089.1"/>
    <property type="molecule type" value="Genomic_DNA"/>
</dbReference>
<organism evidence="8 9">
    <name type="scientific">Paspalum notatum var. saurae</name>
    <dbReference type="NCBI Taxonomy" id="547442"/>
    <lineage>
        <taxon>Eukaryota</taxon>
        <taxon>Viridiplantae</taxon>
        <taxon>Streptophyta</taxon>
        <taxon>Embryophyta</taxon>
        <taxon>Tracheophyta</taxon>
        <taxon>Spermatophyta</taxon>
        <taxon>Magnoliopsida</taxon>
        <taxon>Liliopsida</taxon>
        <taxon>Poales</taxon>
        <taxon>Poaceae</taxon>
        <taxon>PACMAD clade</taxon>
        <taxon>Panicoideae</taxon>
        <taxon>Andropogonodae</taxon>
        <taxon>Paspaleae</taxon>
        <taxon>Paspalinae</taxon>
        <taxon>Paspalum</taxon>
    </lineage>
</organism>
<comment type="similarity">
    <text evidence="5">Belongs to the TDD superfamily. DTWD2 family.</text>
</comment>